<sequence length="449" mass="50213">MGDDPLPEVRKDEELGLAITDEQIAEMESNIHDIDFAAAAEEERLTRHDVMSHVHVFAKKCPKAAPIIHLGATSCFVGDNTDLIIMKDGLNLLLPKLAGVIQNLSEFASQYKSLPALGFTHLQPAQLTTVGKRACLWIQDLLMDERDIRRARDDLKFRGTKGTTGTQASFLQLFNGDGSKVVELDKLVAKLSGFDNTYPVTGQTYTRKVDIQVVGALSSLGSSVHKMCSDIRLLANMKEIEEPFESTQIGSSAMPYKRNPMRSERCCALARHMMTIYFNTVQTHSVQWFERTLDDSANRRLTLSEAFLSADAVLLTLLNITQGLVVYPKVIEKHIRQELPFMSTENLIMAMVKKGGDRQVCHEKIRVLSQQAADEVKQHGRDNDLIDRVRNDAYFAPILGDLDKLLDPSSFTGRAPDQVDDFLKEEVAPILAMYRSDLDKIGKHIALKI</sequence>
<name>A0ACB9SPN2_HOLOL</name>
<proteinExistence type="predicted"/>
<reference evidence="1" key="1">
    <citation type="submission" date="2022-04" db="EMBL/GenBank/DDBJ databases">
        <title>Chromosome-scale genome assembly of Holotrichia oblita Faldermann.</title>
        <authorList>
            <person name="Rongchong L."/>
        </authorList>
    </citation>
    <scope>NUCLEOTIDE SEQUENCE</scope>
    <source>
        <strain evidence="1">81SQS9</strain>
    </source>
</reference>
<protein>
    <submittedName>
        <fullName evidence="1">Adenylosuccinate lyase</fullName>
    </submittedName>
</protein>
<comment type="caution">
    <text evidence="1">The sequence shown here is derived from an EMBL/GenBank/DDBJ whole genome shotgun (WGS) entry which is preliminary data.</text>
</comment>
<evidence type="ECO:0000313" key="2">
    <source>
        <dbReference type="Proteomes" id="UP001056778"/>
    </source>
</evidence>
<dbReference type="Proteomes" id="UP001056778">
    <property type="component" value="Chromosome 8"/>
</dbReference>
<organism evidence="1 2">
    <name type="scientific">Holotrichia oblita</name>
    <name type="common">Chafer beetle</name>
    <dbReference type="NCBI Taxonomy" id="644536"/>
    <lineage>
        <taxon>Eukaryota</taxon>
        <taxon>Metazoa</taxon>
        <taxon>Ecdysozoa</taxon>
        <taxon>Arthropoda</taxon>
        <taxon>Hexapoda</taxon>
        <taxon>Insecta</taxon>
        <taxon>Pterygota</taxon>
        <taxon>Neoptera</taxon>
        <taxon>Endopterygota</taxon>
        <taxon>Coleoptera</taxon>
        <taxon>Polyphaga</taxon>
        <taxon>Scarabaeiformia</taxon>
        <taxon>Scarabaeidae</taxon>
        <taxon>Melolonthinae</taxon>
        <taxon>Holotrichia</taxon>
    </lineage>
</organism>
<dbReference type="EMBL" id="CM043022">
    <property type="protein sequence ID" value="KAI4457073.1"/>
    <property type="molecule type" value="Genomic_DNA"/>
</dbReference>
<keyword evidence="1" id="KW-0456">Lyase</keyword>
<accession>A0ACB9SPN2</accession>
<keyword evidence="2" id="KW-1185">Reference proteome</keyword>
<gene>
    <name evidence="1" type="ORF">MML48_8g00009725</name>
</gene>
<evidence type="ECO:0000313" key="1">
    <source>
        <dbReference type="EMBL" id="KAI4457073.1"/>
    </source>
</evidence>